<dbReference type="InterPro" id="IPR050491">
    <property type="entry name" value="AmpC-like"/>
</dbReference>
<dbReference type="Gene3D" id="1.25.40.10">
    <property type="entry name" value="Tetratricopeptide repeat domain"/>
    <property type="match status" value="1"/>
</dbReference>
<proteinExistence type="predicted"/>
<dbReference type="InterPro" id="IPR011990">
    <property type="entry name" value="TPR-like_helical_dom_sf"/>
</dbReference>
<keyword evidence="4" id="KW-0378">Hydrolase</keyword>
<feature type="signal peptide" evidence="2">
    <location>
        <begin position="1"/>
        <end position="17"/>
    </location>
</feature>
<keyword evidence="5" id="KW-1185">Reference proteome</keyword>
<gene>
    <name evidence="4" type="ORF">DPV69_05975</name>
</gene>
<comment type="caution">
    <text evidence="4">The sequence shown here is derived from an EMBL/GenBank/DDBJ whole genome shotgun (WGS) entry which is preliminary data.</text>
</comment>
<evidence type="ECO:0000256" key="1">
    <source>
        <dbReference type="PROSITE-ProRule" id="PRU00339"/>
    </source>
</evidence>
<keyword evidence="2" id="KW-0732">Signal</keyword>
<dbReference type="GO" id="GO:0016787">
    <property type="term" value="F:hydrolase activity"/>
    <property type="evidence" value="ECO:0007669"/>
    <property type="project" value="UniProtKB-KW"/>
</dbReference>
<dbReference type="Gene3D" id="3.40.710.10">
    <property type="entry name" value="DD-peptidase/beta-lactamase superfamily"/>
    <property type="match status" value="1"/>
</dbReference>
<dbReference type="PANTHER" id="PTHR46825">
    <property type="entry name" value="D-ALANYL-D-ALANINE-CARBOXYPEPTIDASE/ENDOPEPTIDASE AMPH"/>
    <property type="match status" value="1"/>
</dbReference>
<evidence type="ECO:0000259" key="3">
    <source>
        <dbReference type="Pfam" id="PF00144"/>
    </source>
</evidence>
<protein>
    <submittedName>
        <fullName evidence="4">Serine hydrolase</fullName>
    </submittedName>
</protein>
<dbReference type="Pfam" id="PF00144">
    <property type="entry name" value="Beta-lactamase"/>
    <property type="match status" value="1"/>
</dbReference>
<keyword evidence="1" id="KW-0802">TPR repeat</keyword>
<organism evidence="4 5">
    <name type="scientific">Pedobacter chitinilyticus</name>
    <dbReference type="NCBI Taxonomy" id="2233776"/>
    <lineage>
        <taxon>Bacteria</taxon>
        <taxon>Pseudomonadati</taxon>
        <taxon>Bacteroidota</taxon>
        <taxon>Sphingobacteriia</taxon>
        <taxon>Sphingobacteriales</taxon>
        <taxon>Sphingobacteriaceae</taxon>
        <taxon>Pedobacter</taxon>
    </lineage>
</organism>
<dbReference type="SUPFAM" id="SSF56601">
    <property type="entry name" value="beta-lactamase/transpeptidase-like"/>
    <property type="match status" value="1"/>
</dbReference>
<dbReference type="SMART" id="SM00028">
    <property type="entry name" value="TPR"/>
    <property type="match status" value="2"/>
</dbReference>
<evidence type="ECO:0000256" key="2">
    <source>
        <dbReference type="SAM" id="SignalP"/>
    </source>
</evidence>
<dbReference type="Proteomes" id="UP000284120">
    <property type="component" value="Unassembled WGS sequence"/>
</dbReference>
<dbReference type="OrthoDB" id="9793489at2"/>
<accession>A0A3S3SUU9</accession>
<sequence>MKMLLLIGLVFPTTVFAQVLPAKKLQTMFEKAAQNGLFNGNVMVVDQHKVVYNKAIGYADAAKTTPLTTDYRFHIGSIAKEFNAVAIMLLVDRGKLKLTDHVDQYLPELPQWSKKVTIKDLLGYTSGVPDVQWKNVKSDAENMANLIHTEKLDFEPGSQYAYNNNNVFLQRRIIERITGIPFQDFVQKELLIPNGITHAIIDPKETEPLVAHAFDDKGNTDSMEIPISGWTAVNLNDFYKWSQLLVNFKIISPESTRFLLIPYTPSRQSGLGFKGAMKDRKIINFEHDGTSRNYQALLVCNPEKGRTVILMTNNKQGNLYDLNTAIQNILDGKPFLQPKKQVMSLLQNEIENLHGNEITAYYQQLKKQHQDNYAFDAEASLNTLGYYLLNKKRTDDAIAVFLYNTQLFPKSGNVFDSLAEAYLAKEDHPNALKYYKLSVKLDPKNESAKSLIKKLENK</sequence>
<dbReference type="AlphaFoldDB" id="A0A3S3SUU9"/>
<name>A0A3S3SUU9_9SPHI</name>
<dbReference type="PROSITE" id="PS50005">
    <property type="entry name" value="TPR"/>
    <property type="match status" value="1"/>
</dbReference>
<dbReference type="InterPro" id="IPR012338">
    <property type="entry name" value="Beta-lactam/transpept-like"/>
</dbReference>
<dbReference type="RefSeq" id="WP_113646356.1">
    <property type="nucleotide sequence ID" value="NZ_QMHN01000001.1"/>
</dbReference>
<feature type="domain" description="Beta-lactamase-related" evidence="3">
    <location>
        <begin position="33"/>
        <end position="320"/>
    </location>
</feature>
<dbReference type="EMBL" id="SAYW01000001">
    <property type="protein sequence ID" value="RWU10876.1"/>
    <property type="molecule type" value="Genomic_DNA"/>
</dbReference>
<evidence type="ECO:0000313" key="4">
    <source>
        <dbReference type="EMBL" id="RWU10876.1"/>
    </source>
</evidence>
<feature type="chain" id="PRO_5018594156" evidence="2">
    <location>
        <begin position="18"/>
        <end position="458"/>
    </location>
</feature>
<reference evidence="4 5" key="1">
    <citation type="submission" date="2018-06" db="EMBL/GenBank/DDBJ databases">
        <title>Pedobacter endophyticus sp. nov., an endophytic bacterium isolated from a leaf of Triticum aestivum.</title>
        <authorList>
            <person name="Zhang L."/>
        </authorList>
    </citation>
    <scope>NUCLEOTIDE SEQUENCE [LARGE SCALE GENOMIC DNA]</scope>
    <source>
        <strain evidence="4 5">CM134L-2</strain>
    </source>
</reference>
<dbReference type="InterPro" id="IPR001466">
    <property type="entry name" value="Beta-lactam-related"/>
</dbReference>
<dbReference type="SUPFAM" id="SSF48452">
    <property type="entry name" value="TPR-like"/>
    <property type="match status" value="1"/>
</dbReference>
<dbReference type="PANTHER" id="PTHR46825:SF9">
    <property type="entry name" value="BETA-LACTAMASE-RELATED DOMAIN-CONTAINING PROTEIN"/>
    <property type="match status" value="1"/>
</dbReference>
<evidence type="ECO:0000313" key="5">
    <source>
        <dbReference type="Proteomes" id="UP000284120"/>
    </source>
</evidence>
<feature type="repeat" description="TPR" evidence="1">
    <location>
        <begin position="412"/>
        <end position="445"/>
    </location>
</feature>
<dbReference type="InterPro" id="IPR019734">
    <property type="entry name" value="TPR_rpt"/>
</dbReference>